<dbReference type="PANTHER" id="PTHR39267">
    <property type="entry name" value="SURVIVAL MOTOR NEURON-LIKE PROTEIN 1"/>
    <property type="match status" value="1"/>
</dbReference>
<feature type="domain" description="Survival Motor Neuron Gemin2-binding" evidence="6">
    <location>
        <begin position="8"/>
        <end position="33"/>
    </location>
</feature>
<sequence length="176" mass="18841">MAPGISLDDHSAWDDSALINSWDDAVAEYQKYHSISKSGKRLEDVLTEEELERLRGDHGDLLDEEMCDGSDQRTNADATGSALPKVQANGVGQGGADAAHVQDRATPVVQGSAEASGTEVPHDGPFSASMPQALLASVQDENMKNLMMSWYYAGYYTGLVAGQQGPPDDASQQKQK</sequence>
<keyword evidence="3" id="KW-0507">mRNA processing</keyword>
<keyword evidence="8" id="KW-1185">Reference proteome</keyword>
<proteinExistence type="inferred from homology"/>
<reference evidence="7" key="1">
    <citation type="journal article" date="2020" name="Stud. Mycol.">
        <title>101 Dothideomycetes genomes: a test case for predicting lifestyles and emergence of pathogens.</title>
        <authorList>
            <person name="Haridas S."/>
            <person name="Albert R."/>
            <person name="Binder M."/>
            <person name="Bloem J."/>
            <person name="Labutti K."/>
            <person name="Salamov A."/>
            <person name="Andreopoulos B."/>
            <person name="Baker S."/>
            <person name="Barry K."/>
            <person name="Bills G."/>
            <person name="Bluhm B."/>
            <person name="Cannon C."/>
            <person name="Castanera R."/>
            <person name="Culley D."/>
            <person name="Daum C."/>
            <person name="Ezra D."/>
            <person name="Gonzalez J."/>
            <person name="Henrissat B."/>
            <person name="Kuo A."/>
            <person name="Liang C."/>
            <person name="Lipzen A."/>
            <person name="Lutzoni F."/>
            <person name="Magnuson J."/>
            <person name="Mondo S."/>
            <person name="Nolan M."/>
            <person name="Ohm R."/>
            <person name="Pangilinan J."/>
            <person name="Park H.-J."/>
            <person name="Ramirez L."/>
            <person name="Alfaro M."/>
            <person name="Sun H."/>
            <person name="Tritt A."/>
            <person name="Yoshinaga Y."/>
            <person name="Zwiers L.-H."/>
            <person name="Turgeon B."/>
            <person name="Goodwin S."/>
            <person name="Spatafora J."/>
            <person name="Crous P."/>
            <person name="Grigoriev I."/>
        </authorList>
    </citation>
    <scope>NUCLEOTIDE SEQUENCE</scope>
    <source>
        <strain evidence="7">CBS 690.94</strain>
    </source>
</reference>
<accession>A0A9P4PAK5</accession>
<dbReference type="EMBL" id="MU001505">
    <property type="protein sequence ID" value="KAF2441475.1"/>
    <property type="molecule type" value="Genomic_DNA"/>
</dbReference>
<dbReference type="Proteomes" id="UP000799764">
    <property type="component" value="Unassembled WGS sequence"/>
</dbReference>
<keyword evidence="4" id="KW-0508">mRNA splicing</keyword>
<dbReference type="OrthoDB" id="197400at2759"/>
<dbReference type="GO" id="GO:0008380">
    <property type="term" value="P:RNA splicing"/>
    <property type="evidence" value="ECO:0007669"/>
    <property type="project" value="UniProtKB-KW"/>
</dbReference>
<name>A0A9P4PAK5_9PLEO</name>
<evidence type="ECO:0000259" key="6">
    <source>
        <dbReference type="Pfam" id="PF20636"/>
    </source>
</evidence>
<dbReference type="AlphaFoldDB" id="A0A9P4PAK5"/>
<evidence type="ECO:0000313" key="8">
    <source>
        <dbReference type="Proteomes" id="UP000799764"/>
    </source>
</evidence>
<evidence type="ECO:0000256" key="3">
    <source>
        <dbReference type="ARBA" id="ARBA00022664"/>
    </source>
</evidence>
<dbReference type="PANTHER" id="PTHR39267:SF1">
    <property type="entry name" value="SURVIVAL MOTOR NEURON PROTEIN"/>
    <property type="match status" value="1"/>
</dbReference>
<comment type="similarity">
    <text evidence="2">Belongs to the SMN family.</text>
</comment>
<dbReference type="GO" id="GO:0005634">
    <property type="term" value="C:nucleus"/>
    <property type="evidence" value="ECO:0007669"/>
    <property type="project" value="UniProtKB-SubCell"/>
</dbReference>
<gene>
    <name evidence="7" type="ORF">P171DRAFT_72670</name>
</gene>
<evidence type="ECO:0000256" key="5">
    <source>
        <dbReference type="ARBA" id="ARBA00023242"/>
    </source>
</evidence>
<organism evidence="7 8">
    <name type="scientific">Karstenula rhodostoma CBS 690.94</name>
    <dbReference type="NCBI Taxonomy" id="1392251"/>
    <lineage>
        <taxon>Eukaryota</taxon>
        <taxon>Fungi</taxon>
        <taxon>Dikarya</taxon>
        <taxon>Ascomycota</taxon>
        <taxon>Pezizomycotina</taxon>
        <taxon>Dothideomycetes</taxon>
        <taxon>Pleosporomycetidae</taxon>
        <taxon>Pleosporales</taxon>
        <taxon>Massarineae</taxon>
        <taxon>Didymosphaeriaceae</taxon>
        <taxon>Karstenula</taxon>
    </lineage>
</organism>
<protein>
    <recommendedName>
        <fullName evidence="6">Survival Motor Neuron Gemin2-binding domain-containing protein</fullName>
    </recommendedName>
</protein>
<dbReference type="GO" id="GO:0006397">
    <property type="term" value="P:mRNA processing"/>
    <property type="evidence" value="ECO:0007669"/>
    <property type="project" value="UniProtKB-KW"/>
</dbReference>
<dbReference type="InterPro" id="IPR040424">
    <property type="entry name" value="Smn1"/>
</dbReference>
<evidence type="ECO:0000256" key="1">
    <source>
        <dbReference type="ARBA" id="ARBA00004123"/>
    </source>
</evidence>
<evidence type="ECO:0000256" key="4">
    <source>
        <dbReference type="ARBA" id="ARBA00023187"/>
    </source>
</evidence>
<keyword evidence="5" id="KW-0539">Nucleus</keyword>
<dbReference type="CDD" id="cd22852">
    <property type="entry name" value="SMN_C"/>
    <property type="match status" value="1"/>
</dbReference>
<comment type="caution">
    <text evidence="7">The sequence shown here is derived from an EMBL/GenBank/DDBJ whole genome shotgun (WGS) entry which is preliminary data.</text>
</comment>
<comment type="subcellular location">
    <subcellularLocation>
        <location evidence="1">Nucleus</location>
    </subcellularLocation>
</comment>
<dbReference type="CDD" id="cd22851">
    <property type="entry name" value="SMN_N"/>
    <property type="match status" value="1"/>
</dbReference>
<evidence type="ECO:0000256" key="2">
    <source>
        <dbReference type="ARBA" id="ARBA00005371"/>
    </source>
</evidence>
<evidence type="ECO:0000313" key="7">
    <source>
        <dbReference type="EMBL" id="KAF2441475.1"/>
    </source>
</evidence>
<dbReference type="InterPro" id="IPR049481">
    <property type="entry name" value="SMN_G2-BD"/>
</dbReference>
<dbReference type="Pfam" id="PF20636">
    <property type="entry name" value="SMN_G2-BD"/>
    <property type="match status" value="1"/>
</dbReference>
<dbReference type="InterPro" id="IPR047313">
    <property type="entry name" value="SMN_C"/>
</dbReference>